<dbReference type="Proteomes" id="UP000660024">
    <property type="component" value="Unassembled WGS sequence"/>
</dbReference>
<reference evidence="1 2" key="1">
    <citation type="submission" date="2020-12" db="EMBL/GenBank/DDBJ databases">
        <title>Bacterial novel species Pedobacter sp. SD-b isolated from soil.</title>
        <authorList>
            <person name="Jung H.-Y."/>
        </authorList>
    </citation>
    <scope>NUCLEOTIDE SEQUENCE [LARGE SCALE GENOMIC DNA]</scope>
    <source>
        <strain evidence="1 2">SD-b</strain>
    </source>
</reference>
<comment type="caution">
    <text evidence="1">The sequence shown here is derived from an EMBL/GenBank/DDBJ whole genome shotgun (WGS) entry which is preliminary data.</text>
</comment>
<proteinExistence type="predicted"/>
<dbReference type="EMBL" id="JAEHFY010000015">
    <property type="protein sequence ID" value="MBK0383560.1"/>
    <property type="molecule type" value="Genomic_DNA"/>
</dbReference>
<accession>A0ABS1BKZ5</accession>
<dbReference type="RefSeq" id="WP_200586384.1">
    <property type="nucleotide sequence ID" value="NZ_JAEHFY010000015.1"/>
</dbReference>
<protein>
    <submittedName>
        <fullName evidence="1">Uncharacterized protein</fullName>
    </submittedName>
</protein>
<organism evidence="1 2">
    <name type="scientific">Pedobacter segetis</name>
    <dbReference type="NCBI Taxonomy" id="2793069"/>
    <lineage>
        <taxon>Bacteria</taxon>
        <taxon>Pseudomonadati</taxon>
        <taxon>Bacteroidota</taxon>
        <taxon>Sphingobacteriia</taxon>
        <taxon>Sphingobacteriales</taxon>
        <taxon>Sphingobacteriaceae</taxon>
        <taxon>Pedobacter</taxon>
    </lineage>
</organism>
<keyword evidence="2" id="KW-1185">Reference proteome</keyword>
<name>A0ABS1BKZ5_9SPHI</name>
<evidence type="ECO:0000313" key="2">
    <source>
        <dbReference type="Proteomes" id="UP000660024"/>
    </source>
</evidence>
<gene>
    <name evidence="1" type="ORF">I5M32_11385</name>
</gene>
<sequence>MLSIALNEVVVTAQANGGYNLTYIDISGPQTLLFPTLDLLYDWYLINFSNDDDDNETCNLSVSLSSIDSEIVPGGSVILTANIQQTGSPSDLKYFYEAYYSDQWWELSDPNNCVNNNLEYKMKVLGAIKFRVKVTYKCGQEDKEITSEEVSTNSKFCLSDLNSQFGSNMDAAWNSTVSRTNAGTGKYEDGFIVNFNGSIPTATSFQAQSDCDIVELSSITGIQSPTGNVSPNFIGYIWTVGLFHTHPPLTNCPTNYSLLKGPSSIDLSSISNFPKVVRTYDQTVSGGHDIDLPTMDTAYGPNCTTY</sequence>
<evidence type="ECO:0000313" key="1">
    <source>
        <dbReference type="EMBL" id="MBK0383560.1"/>
    </source>
</evidence>